<comment type="caution">
    <text evidence="1">The sequence shown here is derived from an EMBL/GenBank/DDBJ whole genome shotgun (WGS) entry which is preliminary data.</text>
</comment>
<sequence>MKYQKRLRDEVERVLPEWKEYKNMLQEAAMPAPWLGARGMIATHLFYRVGNSCFVVVGLNHDTPSDLQG</sequence>
<name>A0ACC4D105_POPAL</name>
<reference evidence="1 2" key="1">
    <citation type="journal article" date="2024" name="Plant Biotechnol. J.">
        <title>Genome and CRISPR/Cas9 system of a widespread forest tree (Populus alba) in the world.</title>
        <authorList>
            <person name="Liu Y.J."/>
            <person name="Jiang P.F."/>
            <person name="Han X.M."/>
            <person name="Li X.Y."/>
            <person name="Wang H.M."/>
            <person name="Wang Y.J."/>
            <person name="Wang X.X."/>
            <person name="Zeng Q.Y."/>
        </authorList>
    </citation>
    <scope>NUCLEOTIDE SEQUENCE [LARGE SCALE GENOMIC DNA]</scope>
    <source>
        <strain evidence="2">cv. PAL-ZL1</strain>
    </source>
</reference>
<evidence type="ECO:0000313" key="2">
    <source>
        <dbReference type="Proteomes" id="UP000309997"/>
    </source>
</evidence>
<dbReference type="Proteomes" id="UP000309997">
    <property type="component" value="Unassembled WGS sequence"/>
</dbReference>
<dbReference type="EMBL" id="RCHU02000001">
    <property type="protein sequence ID" value="KAL3610734.1"/>
    <property type="molecule type" value="Genomic_DNA"/>
</dbReference>
<evidence type="ECO:0000313" key="1">
    <source>
        <dbReference type="EMBL" id="KAL3610734.1"/>
    </source>
</evidence>
<organism evidence="1 2">
    <name type="scientific">Populus alba</name>
    <name type="common">White poplar</name>
    <dbReference type="NCBI Taxonomy" id="43335"/>
    <lineage>
        <taxon>Eukaryota</taxon>
        <taxon>Viridiplantae</taxon>
        <taxon>Streptophyta</taxon>
        <taxon>Embryophyta</taxon>
        <taxon>Tracheophyta</taxon>
        <taxon>Spermatophyta</taxon>
        <taxon>Magnoliopsida</taxon>
        <taxon>eudicotyledons</taxon>
        <taxon>Gunneridae</taxon>
        <taxon>Pentapetalae</taxon>
        <taxon>rosids</taxon>
        <taxon>fabids</taxon>
        <taxon>Malpighiales</taxon>
        <taxon>Salicaceae</taxon>
        <taxon>Saliceae</taxon>
        <taxon>Populus</taxon>
    </lineage>
</organism>
<accession>A0ACC4D105</accession>
<gene>
    <name evidence="1" type="ORF">D5086_001754</name>
</gene>
<keyword evidence="2" id="KW-1185">Reference proteome</keyword>
<protein>
    <submittedName>
        <fullName evidence="1">Uncharacterized protein</fullName>
    </submittedName>
</protein>
<proteinExistence type="predicted"/>